<comment type="caution">
    <text evidence="1">The sequence shown here is derived from an EMBL/GenBank/DDBJ whole genome shotgun (WGS) entry which is preliminary data.</text>
</comment>
<dbReference type="AlphaFoldDB" id="J9GGE1"/>
<proteinExistence type="predicted"/>
<evidence type="ECO:0000313" key="1">
    <source>
        <dbReference type="EMBL" id="EJX06452.1"/>
    </source>
</evidence>
<dbReference type="EMBL" id="AMCI01001156">
    <property type="protein sequence ID" value="EJX06452.1"/>
    <property type="molecule type" value="Genomic_DNA"/>
</dbReference>
<accession>J9GGE1</accession>
<feature type="non-terminal residue" evidence="1">
    <location>
        <position position="1"/>
    </location>
</feature>
<sequence>EKKEKKETIKCQRTSVKKD</sequence>
<reference evidence="1" key="1">
    <citation type="journal article" date="2012" name="PLoS ONE">
        <title>Gene sets for utilization of primary and secondary nutrition supplies in the distal gut of endangered iberian lynx.</title>
        <authorList>
            <person name="Alcaide M."/>
            <person name="Messina E."/>
            <person name="Richter M."/>
            <person name="Bargiela R."/>
            <person name="Peplies J."/>
            <person name="Huws S.A."/>
            <person name="Newbold C.J."/>
            <person name="Golyshin P.N."/>
            <person name="Simon M.A."/>
            <person name="Lopez G."/>
            <person name="Yakimov M.M."/>
            <person name="Ferrer M."/>
        </authorList>
    </citation>
    <scope>NUCLEOTIDE SEQUENCE</scope>
</reference>
<gene>
    <name evidence="1" type="ORF">EVA_05441</name>
</gene>
<organism evidence="1">
    <name type="scientific">gut metagenome</name>
    <dbReference type="NCBI Taxonomy" id="749906"/>
    <lineage>
        <taxon>unclassified sequences</taxon>
        <taxon>metagenomes</taxon>
        <taxon>organismal metagenomes</taxon>
    </lineage>
</organism>
<name>J9GGE1_9ZZZZ</name>
<protein>
    <submittedName>
        <fullName evidence="1">Uncharacterized protein</fullName>
    </submittedName>
</protein>